<protein>
    <submittedName>
        <fullName evidence="1">Uncharacterized protein</fullName>
    </submittedName>
</protein>
<organism evidence="1 2">
    <name type="scientific">Thermomonas fusca</name>
    <dbReference type="NCBI Taxonomy" id="215690"/>
    <lineage>
        <taxon>Bacteria</taxon>
        <taxon>Pseudomonadati</taxon>
        <taxon>Pseudomonadota</taxon>
        <taxon>Gammaproteobacteria</taxon>
        <taxon>Lysobacterales</taxon>
        <taxon>Lysobacteraceae</taxon>
        <taxon>Thermomonas</taxon>
    </lineage>
</organism>
<dbReference type="RefSeq" id="WP_138346870.1">
    <property type="nucleotide sequence ID" value="NZ_SROY01000001.1"/>
</dbReference>
<reference evidence="1 2" key="1">
    <citation type="submission" date="2019-04" db="EMBL/GenBank/DDBJ databases">
        <authorList>
            <person name="Grouzdev D.S."/>
            <person name="Nazina T.N."/>
        </authorList>
    </citation>
    <scope>NUCLEOTIDE SEQUENCE [LARGE SCALE GENOMIC DNA]</scope>
    <source>
        <strain evidence="1 2">SHC 3-19</strain>
    </source>
</reference>
<dbReference type="EMBL" id="SROY01000001">
    <property type="protein sequence ID" value="TLX22716.1"/>
    <property type="molecule type" value="Genomic_DNA"/>
</dbReference>
<evidence type="ECO:0000313" key="2">
    <source>
        <dbReference type="Proteomes" id="UP000308508"/>
    </source>
</evidence>
<name>A0A5R9PHM3_9GAMM</name>
<dbReference type="AlphaFoldDB" id="A0A5R9PHM3"/>
<gene>
    <name evidence="1" type="ORF">E5S66_01410</name>
</gene>
<comment type="caution">
    <text evidence="1">The sequence shown here is derived from an EMBL/GenBank/DDBJ whole genome shotgun (WGS) entry which is preliminary data.</text>
</comment>
<accession>A0A5R9PHM3</accession>
<dbReference type="Proteomes" id="UP000308508">
    <property type="component" value="Unassembled WGS sequence"/>
</dbReference>
<sequence length="405" mass="43228">MSVVLGGISVLALVPVLAGTGARSDGYAVRSGQAATAAPADRGGDRPVPARVETASCKQNGSAAEYLGSYEIISVSRYAGSSSPDEQARERIGKTVVLSAGMFQSNWNRTSVARPRYRISCYPVLRAEGEIPATRWGGHWSSFYGFGTDRNAVAVLEVHAPDDKVGDPASWYEIVHEDGNEQLWHMYDGWLYKLKPVASPRTSALKPEDVPDEGALKQLVGTATLGSSVQLVNYPDMPVSDRILAGLQAAGRVMTTADGSTVTWGFKDEEANLQSVIIADKTGRLELAAVVDDILGLTYGKSGTYASVAEYEKRAKRQGLRPRVIVFARDQASLVTAYPLLKRWMQANLLGFNTSCAAHAAACALMPDLDLPIDVYLAPGAGSAPVKVATPDLPAAQIPLEAFTQ</sequence>
<evidence type="ECO:0000313" key="1">
    <source>
        <dbReference type="EMBL" id="TLX22716.1"/>
    </source>
</evidence>
<proteinExistence type="predicted"/>
<keyword evidence="2" id="KW-1185">Reference proteome</keyword>